<keyword evidence="9" id="KW-1185">Reference proteome</keyword>
<dbReference type="GO" id="GO:0010181">
    <property type="term" value="F:FMN binding"/>
    <property type="evidence" value="ECO:0007669"/>
    <property type="project" value="InterPro"/>
</dbReference>
<evidence type="ECO:0000256" key="1">
    <source>
        <dbReference type="ARBA" id="ARBA00001917"/>
    </source>
</evidence>
<dbReference type="GO" id="GO:0050661">
    <property type="term" value="F:NADP binding"/>
    <property type="evidence" value="ECO:0007669"/>
    <property type="project" value="InterPro"/>
</dbReference>
<protein>
    <submittedName>
        <fullName evidence="8">Oxidoreductase</fullName>
    </submittedName>
</protein>
<proteinExistence type="predicted"/>
<dbReference type="InterPro" id="IPR013785">
    <property type="entry name" value="Aldolase_TIM"/>
</dbReference>
<keyword evidence="2" id="KW-0285">Flavoprotein</keyword>
<dbReference type="Proteomes" id="UP000054314">
    <property type="component" value="Unassembled WGS sequence"/>
</dbReference>
<evidence type="ECO:0000259" key="7">
    <source>
        <dbReference type="Pfam" id="PF00724"/>
    </source>
</evidence>
<comment type="caution">
    <text evidence="8">The sequence shown here is derived from an EMBL/GenBank/DDBJ whole genome shotgun (WGS) entry which is preliminary data.</text>
</comment>
<dbReference type="GO" id="GO:0003959">
    <property type="term" value="F:NADPH dehydrogenase activity"/>
    <property type="evidence" value="ECO:0007669"/>
    <property type="project" value="InterPro"/>
</dbReference>
<organism evidence="8 9">
    <name type="scientific">Cellulomonas bogoriensis 69B4 = DSM 16987</name>
    <dbReference type="NCBI Taxonomy" id="1386082"/>
    <lineage>
        <taxon>Bacteria</taxon>
        <taxon>Bacillati</taxon>
        <taxon>Actinomycetota</taxon>
        <taxon>Actinomycetes</taxon>
        <taxon>Micrococcales</taxon>
        <taxon>Cellulomonadaceae</taxon>
        <taxon>Cellulomonas</taxon>
    </lineage>
</organism>
<evidence type="ECO:0000256" key="4">
    <source>
        <dbReference type="ARBA" id="ARBA00022857"/>
    </source>
</evidence>
<dbReference type="RefSeq" id="WP_035061187.1">
    <property type="nucleotide sequence ID" value="NZ_AXCZ01000113.1"/>
</dbReference>
<comment type="cofactor">
    <cofactor evidence="1">
        <name>FMN</name>
        <dbReference type="ChEBI" id="CHEBI:58210"/>
    </cofactor>
</comment>
<dbReference type="PANTHER" id="PTHR43303">
    <property type="entry name" value="NADPH DEHYDROGENASE C23G7.10C-RELATED"/>
    <property type="match status" value="1"/>
</dbReference>
<dbReference type="CDD" id="cd02932">
    <property type="entry name" value="OYE_YqiM_FMN"/>
    <property type="match status" value="1"/>
</dbReference>
<dbReference type="Gene3D" id="3.20.20.70">
    <property type="entry name" value="Aldolase class I"/>
    <property type="match status" value="1"/>
</dbReference>
<reference evidence="8 9" key="1">
    <citation type="submission" date="2013-08" db="EMBL/GenBank/DDBJ databases">
        <title>Genome sequencing of Cellulomonas bogoriensis 69B4.</title>
        <authorList>
            <person name="Chen F."/>
            <person name="Li Y."/>
            <person name="Wang G."/>
        </authorList>
    </citation>
    <scope>NUCLEOTIDE SEQUENCE [LARGE SCALE GENOMIC DNA]</scope>
    <source>
        <strain evidence="8 9">69B4</strain>
    </source>
</reference>
<dbReference type="AlphaFoldDB" id="A0A0A0BUX0"/>
<evidence type="ECO:0000256" key="2">
    <source>
        <dbReference type="ARBA" id="ARBA00022630"/>
    </source>
</evidence>
<accession>A0A0A0BUX0</accession>
<gene>
    <name evidence="8" type="ORF">N869_02755</name>
</gene>
<dbReference type="SUPFAM" id="SSF51395">
    <property type="entry name" value="FMN-linked oxidoreductases"/>
    <property type="match status" value="1"/>
</dbReference>
<evidence type="ECO:0000256" key="6">
    <source>
        <dbReference type="SAM" id="MobiDB-lite"/>
    </source>
</evidence>
<feature type="region of interest" description="Disordered" evidence="6">
    <location>
        <begin position="105"/>
        <end position="128"/>
    </location>
</feature>
<sequence length="360" mass="37466">MSRLFTPLTLRGVTVRNRVWLAPMCQYSAQDGMPGPWHLVHLAARGTGGFGLVMTEAAAVLPEGRITPQDAGIWDEAHVQGWRQVTDALHAQGATAAVQLAHAGRKASTHRPWDARTGSVPAADGGWPTVGPSEVPFDGLDAPGELSPGGIEQVVDAFALAAARAVRAGFDVVEVHAAHGYLLHQFLSPLSNHRRDDYGGTLQNRARLLLDVAGAVRVALPDDVPLLVRVSATDWVEGGLTVQDVGTVATWLAALGVDLVDVSSGGNVPARIPVGPGYQVPLARSVRAASGLAVSAVGMITSGAQAEQVLVDGAADAVMIGRPALLDPMWALRAARELGVAPDADGPAPVPAQYLRGAWT</sequence>
<dbReference type="OrthoDB" id="3169239at2"/>
<name>A0A0A0BUX0_9CELL</name>
<dbReference type="Pfam" id="PF00724">
    <property type="entry name" value="Oxidored_FMN"/>
    <property type="match status" value="1"/>
</dbReference>
<keyword evidence="3" id="KW-0288">FMN</keyword>
<dbReference type="InterPro" id="IPR001155">
    <property type="entry name" value="OxRdtase_FMN_N"/>
</dbReference>
<dbReference type="InterPro" id="IPR044152">
    <property type="entry name" value="YqjM-like"/>
</dbReference>
<evidence type="ECO:0000313" key="9">
    <source>
        <dbReference type="Proteomes" id="UP000054314"/>
    </source>
</evidence>
<evidence type="ECO:0000256" key="3">
    <source>
        <dbReference type="ARBA" id="ARBA00022643"/>
    </source>
</evidence>
<evidence type="ECO:0000313" key="8">
    <source>
        <dbReference type="EMBL" id="KGM11507.1"/>
    </source>
</evidence>
<dbReference type="EMBL" id="AXCZ01000113">
    <property type="protein sequence ID" value="KGM11507.1"/>
    <property type="molecule type" value="Genomic_DNA"/>
</dbReference>
<evidence type="ECO:0000256" key="5">
    <source>
        <dbReference type="ARBA" id="ARBA00023002"/>
    </source>
</evidence>
<feature type="domain" description="NADH:flavin oxidoreductase/NADH oxidase N-terminal" evidence="7">
    <location>
        <begin position="4"/>
        <end position="337"/>
    </location>
</feature>
<keyword evidence="5" id="KW-0560">Oxidoreductase</keyword>
<keyword evidence="4" id="KW-0521">NADP</keyword>
<dbReference type="PANTHER" id="PTHR43303:SF4">
    <property type="entry name" value="NADPH DEHYDROGENASE C23G7.10C-RELATED"/>
    <property type="match status" value="1"/>
</dbReference>